<dbReference type="Proteomes" id="UP000054549">
    <property type="component" value="Unassembled WGS sequence"/>
</dbReference>
<evidence type="ECO:0000313" key="1">
    <source>
        <dbReference type="EMBL" id="KIL66568.1"/>
    </source>
</evidence>
<dbReference type="AlphaFoldDB" id="A0A0C2XCJ6"/>
<dbReference type="HOGENOM" id="CLU_1981086_0_0_1"/>
<name>A0A0C2XCJ6_AMAMK</name>
<accession>A0A0C2XCJ6</accession>
<dbReference type="EMBL" id="KN818235">
    <property type="protein sequence ID" value="KIL66568.1"/>
    <property type="molecule type" value="Genomic_DNA"/>
</dbReference>
<keyword evidence="2" id="KW-1185">Reference proteome</keyword>
<sequence length="126" mass="14627">MPTLHISQRRNISPDLDQLLVFIWYLALGQAVDKMTVTTAIAVRVHANRSTKANDSSVIQYFKYQPTKPRRPGLRSGNVQWRHISNVLQLHKDNRLGRGSDLMQVRYDRTCSNFKGIRRMLASFTW</sequence>
<organism evidence="1 2">
    <name type="scientific">Amanita muscaria (strain Koide BX008)</name>
    <dbReference type="NCBI Taxonomy" id="946122"/>
    <lineage>
        <taxon>Eukaryota</taxon>
        <taxon>Fungi</taxon>
        <taxon>Dikarya</taxon>
        <taxon>Basidiomycota</taxon>
        <taxon>Agaricomycotina</taxon>
        <taxon>Agaricomycetes</taxon>
        <taxon>Agaricomycetidae</taxon>
        <taxon>Agaricales</taxon>
        <taxon>Pluteineae</taxon>
        <taxon>Amanitaceae</taxon>
        <taxon>Amanita</taxon>
    </lineage>
</organism>
<evidence type="ECO:0000313" key="2">
    <source>
        <dbReference type="Proteomes" id="UP000054549"/>
    </source>
</evidence>
<protein>
    <submittedName>
        <fullName evidence="1">Uncharacterized protein</fullName>
    </submittedName>
</protein>
<proteinExistence type="predicted"/>
<gene>
    <name evidence="1" type="ORF">M378DRAFT_369369</name>
</gene>
<dbReference type="InParanoid" id="A0A0C2XCJ6"/>
<reference evidence="1 2" key="1">
    <citation type="submission" date="2014-04" db="EMBL/GenBank/DDBJ databases">
        <title>Evolutionary Origins and Diversification of the Mycorrhizal Mutualists.</title>
        <authorList>
            <consortium name="DOE Joint Genome Institute"/>
            <consortium name="Mycorrhizal Genomics Consortium"/>
            <person name="Kohler A."/>
            <person name="Kuo A."/>
            <person name="Nagy L.G."/>
            <person name="Floudas D."/>
            <person name="Copeland A."/>
            <person name="Barry K.W."/>
            <person name="Cichocki N."/>
            <person name="Veneault-Fourrey C."/>
            <person name="LaButti K."/>
            <person name="Lindquist E.A."/>
            <person name="Lipzen A."/>
            <person name="Lundell T."/>
            <person name="Morin E."/>
            <person name="Murat C."/>
            <person name="Riley R."/>
            <person name="Ohm R."/>
            <person name="Sun H."/>
            <person name="Tunlid A."/>
            <person name="Henrissat B."/>
            <person name="Grigoriev I.V."/>
            <person name="Hibbett D.S."/>
            <person name="Martin F."/>
        </authorList>
    </citation>
    <scope>NUCLEOTIDE SEQUENCE [LARGE SCALE GENOMIC DNA]</scope>
    <source>
        <strain evidence="1 2">Koide BX008</strain>
    </source>
</reference>